<gene>
    <name evidence="1" type="ORF">EJB05_28797</name>
</gene>
<name>A0A5J9UT73_9POAL</name>
<protein>
    <submittedName>
        <fullName evidence="1">Uncharacterized protein</fullName>
    </submittedName>
</protein>
<proteinExistence type="predicted"/>
<reference evidence="1 2" key="1">
    <citation type="journal article" date="2019" name="Sci. Rep.">
        <title>A high-quality genome of Eragrostis curvula grass provides insights into Poaceae evolution and supports new strategies to enhance forage quality.</title>
        <authorList>
            <person name="Carballo J."/>
            <person name="Santos B.A.C.M."/>
            <person name="Zappacosta D."/>
            <person name="Garbus I."/>
            <person name="Selva J.P."/>
            <person name="Gallo C.A."/>
            <person name="Diaz A."/>
            <person name="Albertini E."/>
            <person name="Caccamo M."/>
            <person name="Echenique V."/>
        </authorList>
    </citation>
    <scope>NUCLEOTIDE SEQUENCE [LARGE SCALE GENOMIC DNA]</scope>
    <source>
        <strain evidence="2">cv. Victoria</strain>
        <tissue evidence="1">Leaf</tissue>
    </source>
</reference>
<dbReference type="Proteomes" id="UP000324897">
    <property type="component" value="Chromosome 2"/>
</dbReference>
<accession>A0A5J9UT73</accession>
<comment type="caution">
    <text evidence="1">The sequence shown here is derived from an EMBL/GenBank/DDBJ whole genome shotgun (WGS) entry which is preliminary data.</text>
</comment>
<keyword evidence="2" id="KW-1185">Reference proteome</keyword>
<dbReference type="AlphaFoldDB" id="A0A5J9UT73"/>
<sequence>MSSPSRISLLVAERVSFFVLVHASSHDFKDEGEHEDEEDEVKWRVSSPTLKLPVENGITSLPLDRQ</sequence>
<organism evidence="1 2">
    <name type="scientific">Eragrostis curvula</name>
    <name type="common">weeping love grass</name>
    <dbReference type="NCBI Taxonomy" id="38414"/>
    <lineage>
        <taxon>Eukaryota</taxon>
        <taxon>Viridiplantae</taxon>
        <taxon>Streptophyta</taxon>
        <taxon>Embryophyta</taxon>
        <taxon>Tracheophyta</taxon>
        <taxon>Spermatophyta</taxon>
        <taxon>Magnoliopsida</taxon>
        <taxon>Liliopsida</taxon>
        <taxon>Poales</taxon>
        <taxon>Poaceae</taxon>
        <taxon>PACMAD clade</taxon>
        <taxon>Chloridoideae</taxon>
        <taxon>Eragrostideae</taxon>
        <taxon>Eragrostidinae</taxon>
        <taxon>Eragrostis</taxon>
    </lineage>
</organism>
<evidence type="ECO:0000313" key="2">
    <source>
        <dbReference type="Proteomes" id="UP000324897"/>
    </source>
</evidence>
<dbReference type="EMBL" id="RWGY01000013">
    <property type="protein sequence ID" value="TVU26260.1"/>
    <property type="molecule type" value="Genomic_DNA"/>
</dbReference>
<evidence type="ECO:0000313" key="1">
    <source>
        <dbReference type="EMBL" id="TVU26260.1"/>
    </source>
</evidence>
<feature type="non-terminal residue" evidence="1">
    <location>
        <position position="66"/>
    </location>
</feature>
<dbReference type="Gramene" id="TVU26260">
    <property type="protein sequence ID" value="TVU26260"/>
    <property type="gene ID" value="EJB05_28797"/>
</dbReference>